<dbReference type="Proteomes" id="UP000494111">
    <property type="component" value="Unassembled WGS sequence"/>
</dbReference>
<dbReference type="Pfam" id="PF00196">
    <property type="entry name" value="GerE"/>
    <property type="match status" value="1"/>
</dbReference>
<dbReference type="AlphaFoldDB" id="A0A6S6ZDF3"/>
<dbReference type="PANTHER" id="PTHR44688:SF16">
    <property type="entry name" value="DNA-BINDING TRANSCRIPTIONAL ACTIVATOR DEVR_DOSR"/>
    <property type="match status" value="1"/>
</dbReference>
<evidence type="ECO:0000256" key="1">
    <source>
        <dbReference type="ARBA" id="ARBA00023015"/>
    </source>
</evidence>
<keyword evidence="3" id="KW-0804">Transcription</keyword>
<organism evidence="5 6">
    <name type="scientific">Achromobacter deleyi</name>
    <dbReference type="NCBI Taxonomy" id="1353891"/>
    <lineage>
        <taxon>Bacteria</taxon>
        <taxon>Pseudomonadati</taxon>
        <taxon>Pseudomonadota</taxon>
        <taxon>Betaproteobacteria</taxon>
        <taxon>Burkholderiales</taxon>
        <taxon>Alcaligenaceae</taxon>
        <taxon>Achromobacter</taxon>
    </lineage>
</organism>
<dbReference type="InterPro" id="IPR000792">
    <property type="entry name" value="Tscrpt_reg_LuxR_C"/>
</dbReference>
<dbReference type="InterPro" id="IPR016032">
    <property type="entry name" value="Sig_transdc_resp-reg_C-effctor"/>
</dbReference>
<evidence type="ECO:0000259" key="4">
    <source>
        <dbReference type="PROSITE" id="PS50043"/>
    </source>
</evidence>
<evidence type="ECO:0000313" key="6">
    <source>
        <dbReference type="Proteomes" id="UP000494111"/>
    </source>
</evidence>
<accession>A0A6S6ZDF3</accession>
<dbReference type="PROSITE" id="PS50043">
    <property type="entry name" value="HTH_LUXR_2"/>
    <property type="match status" value="1"/>
</dbReference>
<evidence type="ECO:0000256" key="2">
    <source>
        <dbReference type="ARBA" id="ARBA00023125"/>
    </source>
</evidence>
<dbReference type="GO" id="GO:0006355">
    <property type="term" value="P:regulation of DNA-templated transcription"/>
    <property type="evidence" value="ECO:0007669"/>
    <property type="project" value="InterPro"/>
</dbReference>
<dbReference type="RefSeq" id="WP_175191800.1">
    <property type="nucleotide sequence ID" value="NZ_CADIJO010000003.1"/>
</dbReference>
<gene>
    <name evidence="5" type="ORF">LMG3458_01020</name>
</gene>
<dbReference type="SUPFAM" id="SSF46894">
    <property type="entry name" value="C-terminal effector domain of the bipartite response regulators"/>
    <property type="match status" value="1"/>
</dbReference>
<protein>
    <recommendedName>
        <fullName evidence="4">HTH luxR-type domain-containing protein</fullName>
    </recommendedName>
</protein>
<dbReference type="SMART" id="SM00421">
    <property type="entry name" value="HTH_LUXR"/>
    <property type="match status" value="1"/>
</dbReference>
<sequence>MKLLPVVQDTPAPAFAVAAALMDAIGADDFAAQVLRALGGMFPASHCTVFALRSSGRVQAVSSASAIGEVATLTAVQYMRLGFDRKDSNMVWLSRRKPGKATQLWIGLQQAEDVADEHYRRVCYGDPGIRERLSLLAVFADGYRVSVSLYRNLAYPAFVPQDIERLAQHAPLIATAVMRHVQVTRRSPADHAPQARLMEQLSGRERQIVTHVLEGLTTKEAAREMGVSDTTALTYRYRAFQHLGVRNHQELLALVGAGLPRRASARAGAIKPRKA</sequence>
<proteinExistence type="predicted"/>
<dbReference type="InterPro" id="IPR036388">
    <property type="entry name" value="WH-like_DNA-bd_sf"/>
</dbReference>
<name>A0A6S6ZDF3_9BURK</name>
<dbReference type="GO" id="GO:0003677">
    <property type="term" value="F:DNA binding"/>
    <property type="evidence" value="ECO:0007669"/>
    <property type="project" value="UniProtKB-KW"/>
</dbReference>
<dbReference type="Gene3D" id="1.10.10.10">
    <property type="entry name" value="Winged helix-like DNA-binding domain superfamily/Winged helix DNA-binding domain"/>
    <property type="match status" value="1"/>
</dbReference>
<dbReference type="PRINTS" id="PR00038">
    <property type="entry name" value="HTHLUXR"/>
</dbReference>
<keyword evidence="2" id="KW-0238">DNA-binding</keyword>
<dbReference type="PANTHER" id="PTHR44688">
    <property type="entry name" value="DNA-BINDING TRANSCRIPTIONAL ACTIVATOR DEVR_DOSR"/>
    <property type="match status" value="1"/>
</dbReference>
<dbReference type="EMBL" id="CADIJO010000003">
    <property type="protein sequence ID" value="CAB3669712.1"/>
    <property type="molecule type" value="Genomic_DNA"/>
</dbReference>
<evidence type="ECO:0000256" key="3">
    <source>
        <dbReference type="ARBA" id="ARBA00023163"/>
    </source>
</evidence>
<reference evidence="5 6" key="1">
    <citation type="submission" date="2020-04" db="EMBL/GenBank/DDBJ databases">
        <authorList>
            <person name="De Canck E."/>
        </authorList>
    </citation>
    <scope>NUCLEOTIDE SEQUENCE [LARGE SCALE GENOMIC DNA]</scope>
    <source>
        <strain evidence="5 6">LMG 3458</strain>
    </source>
</reference>
<evidence type="ECO:0000313" key="5">
    <source>
        <dbReference type="EMBL" id="CAB3669712.1"/>
    </source>
</evidence>
<dbReference type="CDD" id="cd06170">
    <property type="entry name" value="LuxR_C_like"/>
    <property type="match status" value="1"/>
</dbReference>
<feature type="domain" description="HTH luxR-type" evidence="4">
    <location>
        <begin position="194"/>
        <end position="259"/>
    </location>
</feature>
<keyword evidence="1" id="KW-0805">Transcription regulation</keyword>